<gene>
    <name evidence="2" type="ORF">Ccrd_007372</name>
</gene>
<dbReference type="Proteomes" id="UP000243975">
    <property type="component" value="Unassembled WGS sequence"/>
</dbReference>
<dbReference type="AlphaFoldDB" id="A0A118JTW5"/>
<keyword evidence="1" id="KW-0812">Transmembrane</keyword>
<evidence type="ECO:0000256" key="1">
    <source>
        <dbReference type="SAM" id="Phobius"/>
    </source>
</evidence>
<evidence type="ECO:0000313" key="3">
    <source>
        <dbReference type="Proteomes" id="UP000243975"/>
    </source>
</evidence>
<feature type="transmembrane region" description="Helical" evidence="1">
    <location>
        <begin position="49"/>
        <end position="70"/>
    </location>
</feature>
<dbReference type="PANTHER" id="PTHR34459">
    <property type="entry name" value="OS01G0264500 PROTEIN"/>
    <property type="match status" value="1"/>
</dbReference>
<accession>A0A118JTW5</accession>
<dbReference type="PANTHER" id="PTHR34459:SF2">
    <property type="entry name" value="TRANSMEMBRANE PROTEIN"/>
    <property type="match status" value="1"/>
</dbReference>
<organism evidence="2 3">
    <name type="scientific">Cynara cardunculus var. scolymus</name>
    <name type="common">Globe artichoke</name>
    <name type="synonym">Cynara scolymus</name>
    <dbReference type="NCBI Taxonomy" id="59895"/>
    <lineage>
        <taxon>Eukaryota</taxon>
        <taxon>Viridiplantae</taxon>
        <taxon>Streptophyta</taxon>
        <taxon>Embryophyta</taxon>
        <taxon>Tracheophyta</taxon>
        <taxon>Spermatophyta</taxon>
        <taxon>Magnoliopsida</taxon>
        <taxon>eudicotyledons</taxon>
        <taxon>Gunneridae</taxon>
        <taxon>Pentapetalae</taxon>
        <taxon>asterids</taxon>
        <taxon>campanulids</taxon>
        <taxon>Asterales</taxon>
        <taxon>Asteraceae</taxon>
        <taxon>Carduoideae</taxon>
        <taxon>Cardueae</taxon>
        <taxon>Carduinae</taxon>
        <taxon>Cynara</taxon>
    </lineage>
</organism>
<dbReference type="STRING" id="59895.A0A118JTW5"/>
<comment type="caution">
    <text evidence="2">The sequence shown here is derived from an EMBL/GenBank/DDBJ whole genome shotgun (WGS) entry which is preliminary data.</text>
</comment>
<dbReference type="EMBL" id="LEKV01005098">
    <property type="protein sequence ID" value="KVH90596.1"/>
    <property type="molecule type" value="Genomic_DNA"/>
</dbReference>
<keyword evidence="1" id="KW-1133">Transmembrane helix</keyword>
<evidence type="ECO:0000313" key="2">
    <source>
        <dbReference type="EMBL" id="KVH90596.1"/>
    </source>
</evidence>
<feature type="transmembrane region" description="Helical" evidence="1">
    <location>
        <begin position="82"/>
        <end position="102"/>
    </location>
</feature>
<dbReference type="Gramene" id="KVH90596">
    <property type="protein sequence ID" value="KVH90596"/>
    <property type="gene ID" value="Ccrd_007372"/>
</dbReference>
<keyword evidence="3" id="KW-1185">Reference proteome</keyword>
<keyword evidence="1" id="KW-0472">Membrane</keyword>
<protein>
    <submittedName>
        <fullName evidence="2">Uncharacterized protein</fullName>
    </submittedName>
</protein>
<proteinExistence type="predicted"/>
<sequence length="110" mass="11371">MVVAATSVGELQKEHCVGDGDLRGVRRSYERGICTTSPPLNLDSVPLDALVAGCGLGGMLGAFSGLNTGIPYIQKHVKGPKWLPFVIGIPPLLAFSAASAAFGGMPSNFE</sequence>
<reference evidence="2 3" key="1">
    <citation type="journal article" date="2016" name="Sci. Rep.">
        <title>The genome sequence of the outbreeding globe artichoke constructed de novo incorporating a phase-aware low-pass sequencing strategy of F1 progeny.</title>
        <authorList>
            <person name="Scaglione D."/>
            <person name="Reyes-Chin-Wo S."/>
            <person name="Acquadro A."/>
            <person name="Froenicke L."/>
            <person name="Portis E."/>
            <person name="Beitel C."/>
            <person name="Tirone M."/>
            <person name="Mauro R."/>
            <person name="Lo Monaco A."/>
            <person name="Mauromicale G."/>
            <person name="Faccioli P."/>
            <person name="Cattivelli L."/>
            <person name="Rieseberg L."/>
            <person name="Michelmore R."/>
            <person name="Lanteri S."/>
        </authorList>
    </citation>
    <scope>NUCLEOTIDE SEQUENCE [LARGE SCALE GENOMIC DNA]</scope>
    <source>
        <strain evidence="2">2C</strain>
    </source>
</reference>
<name>A0A118JTW5_CYNCS</name>